<sequence length="287" mass="32265">MAATAIDPELHDIWDGKIPKFGVSDPTSGIVFPNGTITDPTDPEQGDDGGQQPFNPDKFMIVTMGTERKVYQHVGFTRSRDLGTELRSAINQLCSMNPWATISGPQCRRQKFEINGIYYHGGSNGVLEVTVESDYLPELNSWDYRTERQLFDMFVDQIVKAFEASVSTNVNRYQLSIPGRPWDPNECTEFANSAGWYQVGIHGLNYFPHLRVMTKFNGKTLEGRFDCKGSQTNVWDTIAQDRMRDYAAVMNMGLQFGVHCSPDPGWPTGDCEGNAVTCDLDPNCYFR</sequence>
<feature type="region of interest" description="Disordered" evidence="1">
    <location>
        <begin position="32"/>
        <end position="55"/>
    </location>
</feature>
<comment type="caution">
    <text evidence="2">The sequence shown here is derived from an EMBL/GenBank/DDBJ whole genome shotgun (WGS) entry which is preliminary data.</text>
</comment>
<name>A0ABR3S844_9PLEO</name>
<dbReference type="Proteomes" id="UP001521785">
    <property type="component" value="Unassembled WGS sequence"/>
</dbReference>
<protein>
    <submittedName>
        <fullName evidence="2">Uncharacterized protein</fullName>
    </submittedName>
</protein>
<evidence type="ECO:0000313" key="3">
    <source>
        <dbReference type="Proteomes" id="UP001521785"/>
    </source>
</evidence>
<evidence type="ECO:0000313" key="2">
    <source>
        <dbReference type="EMBL" id="KAL1612802.1"/>
    </source>
</evidence>
<accession>A0ABR3S844</accession>
<evidence type="ECO:0000256" key="1">
    <source>
        <dbReference type="SAM" id="MobiDB-lite"/>
    </source>
</evidence>
<dbReference type="EMBL" id="JAKJXO020000001">
    <property type="protein sequence ID" value="KAL1612802.1"/>
    <property type="molecule type" value="Genomic_DNA"/>
</dbReference>
<organism evidence="2 3">
    <name type="scientific">Paraconiothyrium brasiliense</name>
    <dbReference type="NCBI Taxonomy" id="300254"/>
    <lineage>
        <taxon>Eukaryota</taxon>
        <taxon>Fungi</taxon>
        <taxon>Dikarya</taxon>
        <taxon>Ascomycota</taxon>
        <taxon>Pezizomycotina</taxon>
        <taxon>Dothideomycetes</taxon>
        <taxon>Pleosporomycetidae</taxon>
        <taxon>Pleosporales</taxon>
        <taxon>Massarineae</taxon>
        <taxon>Didymosphaeriaceae</taxon>
        <taxon>Paraconiothyrium</taxon>
    </lineage>
</organism>
<gene>
    <name evidence="2" type="ORF">SLS60_001031</name>
</gene>
<reference evidence="2 3" key="1">
    <citation type="submission" date="2024-02" db="EMBL/GenBank/DDBJ databases">
        <title>De novo assembly and annotation of 12 fungi associated with fruit tree decline syndrome in Ontario, Canada.</title>
        <authorList>
            <person name="Sulman M."/>
            <person name="Ellouze W."/>
            <person name="Ilyukhin E."/>
        </authorList>
    </citation>
    <scope>NUCLEOTIDE SEQUENCE [LARGE SCALE GENOMIC DNA]</scope>
    <source>
        <strain evidence="2 3">M42-189</strain>
    </source>
</reference>
<keyword evidence="3" id="KW-1185">Reference proteome</keyword>
<proteinExistence type="predicted"/>